<evidence type="ECO:0000256" key="2">
    <source>
        <dbReference type="ARBA" id="ARBA00006679"/>
    </source>
</evidence>
<gene>
    <name evidence="8" type="ORF">ADICEAN_01385</name>
</gene>
<keyword evidence="6 7" id="KW-0472">Membrane</keyword>
<comment type="similarity">
    <text evidence="2">Belongs to the DoxX family.</text>
</comment>
<dbReference type="PANTHER" id="PTHR33452">
    <property type="entry name" value="OXIDOREDUCTASE CATD-RELATED"/>
    <property type="match status" value="1"/>
</dbReference>
<dbReference type="GO" id="GO:0005886">
    <property type="term" value="C:plasma membrane"/>
    <property type="evidence" value="ECO:0007669"/>
    <property type="project" value="UniProtKB-SubCell"/>
</dbReference>
<feature type="transmembrane region" description="Helical" evidence="7">
    <location>
        <begin position="86"/>
        <end position="106"/>
    </location>
</feature>
<evidence type="ECO:0000256" key="5">
    <source>
        <dbReference type="ARBA" id="ARBA00022989"/>
    </source>
</evidence>
<organism evidence="8 9">
    <name type="scientific">Cesiribacter andamanensis AMV16</name>
    <dbReference type="NCBI Taxonomy" id="1279009"/>
    <lineage>
        <taxon>Bacteria</taxon>
        <taxon>Pseudomonadati</taxon>
        <taxon>Bacteroidota</taxon>
        <taxon>Cytophagia</taxon>
        <taxon>Cytophagales</taxon>
        <taxon>Cesiribacteraceae</taxon>
        <taxon>Cesiribacter</taxon>
    </lineage>
</organism>
<name>M7N861_9BACT</name>
<dbReference type="PATRIC" id="fig|1279009.4.peg.1404"/>
<proteinExistence type="inferred from homology"/>
<evidence type="ECO:0000313" key="8">
    <source>
        <dbReference type="EMBL" id="EMR03452.1"/>
    </source>
</evidence>
<comment type="subcellular location">
    <subcellularLocation>
        <location evidence="1">Cell membrane</location>
        <topology evidence="1">Multi-pass membrane protein</topology>
    </subcellularLocation>
</comment>
<keyword evidence="5 7" id="KW-1133">Transmembrane helix</keyword>
<dbReference type="InterPro" id="IPR032808">
    <property type="entry name" value="DoxX"/>
</dbReference>
<dbReference type="InterPro" id="IPR051907">
    <property type="entry name" value="DoxX-like_oxidoreductase"/>
</dbReference>
<keyword evidence="4 7" id="KW-0812">Transmembrane</keyword>
<sequence>MNMIQKLEAYGETHHPAWLDTLRIALGLIILIKGIIFIADTSSLVELMQSSGWPWATMAVAHYVAFAHLVGGILIILGLKTRVAILFQIPILLGAIFLVNVHRGYFTSNGELLLSIAVLALLVFFFFWGSGPFSVDHWMRTHQER</sequence>
<comment type="caution">
    <text evidence="8">The sequence shown here is derived from an EMBL/GenBank/DDBJ whole genome shotgun (WGS) entry which is preliminary data.</text>
</comment>
<feature type="transmembrane region" description="Helical" evidence="7">
    <location>
        <begin position="112"/>
        <end position="135"/>
    </location>
</feature>
<dbReference type="AlphaFoldDB" id="M7N861"/>
<dbReference type="Proteomes" id="UP000011910">
    <property type="component" value="Unassembled WGS sequence"/>
</dbReference>
<evidence type="ECO:0000256" key="3">
    <source>
        <dbReference type="ARBA" id="ARBA00022475"/>
    </source>
</evidence>
<keyword evidence="3" id="KW-1003">Cell membrane</keyword>
<accession>M7N861</accession>
<evidence type="ECO:0000256" key="1">
    <source>
        <dbReference type="ARBA" id="ARBA00004651"/>
    </source>
</evidence>
<evidence type="ECO:0000256" key="4">
    <source>
        <dbReference type="ARBA" id="ARBA00022692"/>
    </source>
</evidence>
<dbReference type="STRING" id="1279009.ADICEAN_01385"/>
<dbReference type="RefSeq" id="WP_009194785.1">
    <property type="nucleotide sequence ID" value="NZ_AODQ01000025.1"/>
</dbReference>
<feature type="transmembrane region" description="Helical" evidence="7">
    <location>
        <begin position="21"/>
        <end position="39"/>
    </location>
</feature>
<evidence type="ECO:0000256" key="6">
    <source>
        <dbReference type="ARBA" id="ARBA00023136"/>
    </source>
</evidence>
<protein>
    <submittedName>
        <fullName evidence="8">DoxX</fullName>
    </submittedName>
</protein>
<dbReference type="PANTHER" id="PTHR33452:SF1">
    <property type="entry name" value="INNER MEMBRANE PROTEIN YPHA-RELATED"/>
    <property type="match status" value="1"/>
</dbReference>
<evidence type="ECO:0000256" key="7">
    <source>
        <dbReference type="SAM" id="Phobius"/>
    </source>
</evidence>
<dbReference type="OrthoDB" id="680764at2"/>
<dbReference type="Pfam" id="PF07681">
    <property type="entry name" value="DoxX"/>
    <property type="match status" value="1"/>
</dbReference>
<dbReference type="EMBL" id="AODQ01000025">
    <property type="protein sequence ID" value="EMR03452.1"/>
    <property type="molecule type" value="Genomic_DNA"/>
</dbReference>
<reference evidence="8 9" key="1">
    <citation type="journal article" date="2013" name="Genome Announc.">
        <title>Draft Genome Sequence of Cesiribacter andamanensis Strain AMV16T, Isolated from a Soil Sample from a Mud Volcano in the Andaman Islands, India.</title>
        <authorList>
            <person name="Shivaji S."/>
            <person name="Ara S."/>
            <person name="Begum Z."/>
            <person name="Srinivas T.N."/>
            <person name="Singh A."/>
            <person name="Kumar Pinnaka A."/>
        </authorList>
    </citation>
    <scope>NUCLEOTIDE SEQUENCE [LARGE SCALE GENOMIC DNA]</scope>
    <source>
        <strain evidence="8 9">AMV16</strain>
    </source>
</reference>
<keyword evidence="9" id="KW-1185">Reference proteome</keyword>
<evidence type="ECO:0000313" key="9">
    <source>
        <dbReference type="Proteomes" id="UP000011910"/>
    </source>
</evidence>
<feature type="transmembrane region" description="Helical" evidence="7">
    <location>
        <begin position="59"/>
        <end position="79"/>
    </location>
</feature>
<dbReference type="eggNOG" id="COG2259">
    <property type="taxonomic scope" value="Bacteria"/>
</dbReference>